<dbReference type="BioCyc" id="ECAT999415-HMP:GTTI-1326-MONOMER"/>
<evidence type="ECO:0000313" key="2">
    <source>
        <dbReference type="EMBL" id="EMD16366.1"/>
    </source>
</evidence>
<keyword evidence="1" id="KW-0472">Membrane</keyword>
<comment type="caution">
    <text evidence="2">The sequence shown here is derived from an EMBL/GenBank/DDBJ whole genome shotgun (WGS) entry which is preliminary data.</text>
</comment>
<protein>
    <submittedName>
        <fullName evidence="2">Uncharacterized protein</fullName>
    </submittedName>
</protein>
<dbReference type="Proteomes" id="UP000011758">
    <property type="component" value="Unassembled WGS sequence"/>
</dbReference>
<reference evidence="2 3" key="1">
    <citation type="submission" date="2013-02" db="EMBL/GenBank/DDBJ databases">
        <title>The Genome Sequence of Lactobacillus catenaformis F0143.</title>
        <authorList>
            <consortium name="The Broad Institute Genome Sequencing Platform"/>
            <person name="Earl A."/>
            <person name="Ward D."/>
            <person name="Feldgarden M."/>
            <person name="Gevers D."/>
            <person name="Izard J."/>
            <person name="Blanton J.M."/>
            <person name="Mathney J."/>
            <person name="Dewhirst F.E."/>
            <person name="Young S.K."/>
            <person name="Zeng Q."/>
            <person name="Gargeya S."/>
            <person name="Fitzgerald M."/>
            <person name="Haas B."/>
            <person name="Abouelleil A."/>
            <person name="Alvarado L."/>
            <person name="Arachchi H.M."/>
            <person name="Berlin A."/>
            <person name="Chapman S.B."/>
            <person name="Gearin G."/>
            <person name="Goldberg J."/>
            <person name="Griggs A."/>
            <person name="Gujja S."/>
            <person name="Hansen M."/>
            <person name="Heiman D."/>
            <person name="Howarth C."/>
            <person name="Larimer J."/>
            <person name="Lui A."/>
            <person name="MacDonald P.J.P."/>
            <person name="McCowen C."/>
            <person name="Montmayeur A."/>
            <person name="Murphy C."/>
            <person name="Neiman D."/>
            <person name="Pearson M."/>
            <person name="Priest M."/>
            <person name="Roberts A."/>
            <person name="Saif S."/>
            <person name="Shea T."/>
            <person name="Sisk P."/>
            <person name="Stolte C."/>
            <person name="Sykes S."/>
            <person name="Wortman J."/>
            <person name="Nusbaum C."/>
            <person name="Birren B."/>
        </authorList>
    </citation>
    <scope>NUCLEOTIDE SEQUENCE [LARGE SCALE GENOMIC DNA]</scope>
    <source>
        <strain evidence="2 3">OT 569</strain>
    </source>
</reference>
<keyword evidence="1" id="KW-0812">Transmembrane</keyword>
<proteinExistence type="predicted"/>
<dbReference type="STRING" id="999415.HMPREF9943_01292"/>
<feature type="transmembrane region" description="Helical" evidence="1">
    <location>
        <begin position="6"/>
        <end position="23"/>
    </location>
</feature>
<dbReference type="AlphaFoldDB" id="M2Q262"/>
<keyword evidence="3" id="KW-1185">Reference proteome</keyword>
<evidence type="ECO:0000313" key="3">
    <source>
        <dbReference type="Proteomes" id="UP000011758"/>
    </source>
</evidence>
<evidence type="ECO:0000256" key="1">
    <source>
        <dbReference type="SAM" id="Phobius"/>
    </source>
</evidence>
<feature type="transmembrane region" description="Helical" evidence="1">
    <location>
        <begin position="35"/>
        <end position="56"/>
    </location>
</feature>
<sequence length="57" mass="6752">MIIFVLYIISLIAFIYYTYLLLLDIQKHQNIRNSYILAAVSFAIWVTLIVFIRVTVK</sequence>
<name>M2Q262_9FIRM</name>
<dbReference type="RefSeq" id="WP_004803243.1">
    <property type="nucleotide sequence ID" value="NZ_AUGJ01000001.1"/>
</dbReference>
<keyword evidence="1" id="KW-1133">Transmembrane helix</keyword>
<gene>
    <name evidence="2" type="ORF">HMPREF9943_01292</name>
</gene>
<dbReference type="EMBL" id="AGEJ01000021">
    <property type="protein sequence ID" value="EMD16366.1"/>
    <property type="molecule type" value="Genomic_DNA"/>
</dbReference>
<accession>M2Q262</accession>
<organism evidence="2 3">
    <name type="scientific">Eggerthia catenaformis OT 569 = DSM 20559</name>
    <dbReference type="NCBI Taxonomy" id="999415"/>
    <lineage>
        <taxon>Bacteria</taxon>
        <taxon>Bacillati</taxon>
        <taxon>Bacillota</taxon>
        <taxon>Erysipelotrichia</taxon>
        <taxon>Erysipelotrichales</taxon>
        <taxon>Coprobacillaceae</taxon>
        <taxon>Eggerthia</taxon>
    </lineage>
</organism>